<dbReference type="Pfam" id="PF14898">
    <property type="entry name" value="DUF4491"/>
    <property type="match status" value="1"/>
</dbReference>
<evidence type="ECO:0000313" key="2">
    <source>
        <dbReference type="EMBL" id="CUO38353.1"/>
    </source>
</evidence>
<feature type="transmembrane region" description="Helical" evidence="1">
    <location>
        <begin position="75"/>
        <end position="108"/>
    </location>
</feature>
<keyword evidence="1" id="KW-0472">Membrane</keyword>
<sequence length="130" mass="14755">MRNFDGQNTQISQDFTASNLPGSKNQCYNIREVVSVELNFEGVVVGVMSLVIIGAFHPLVIWFEYHFTQSIWPVFLIAGLLCLIAALFIQGLFSVLLGLLGVACIWSIRELKEQARRVERGWFPKNPKRK</sequence>
<proteinExistence type="predicted"/>
<evidence type="ECO:0000256" key="1">
    <source>
        <dbReference type="SAM" id="Phobius"/>
    </source>
</evidence>
<protein>
    <recommendedName>
        <fullName evidence="4">DUF4491 family protein</fullName>
    </recommendedName>
</protein>
<gene>
    <name evidence="2" type="ORF">ERS852411_01447</name>
</gene>
<keyword evidence="1" id="KW-0812">Transmembrane</keyword>
<dbReference type="EMBL" id="CYZT01000082">
    <property type="protein sequence ID" value="CUO38353.1"/>
    <property type="molecule type" value="Genomic_DNA"/>
</dbReference>
<evidence type="ECO:0008006" key="4">
    <source>
        <dbReference type="Google" id="ProtNLM"/>
    </source>
</evidence>
<feature type="transmembrane region" description="Helical" evidence="1">
    <location>
        <begin position="38"/>
        <end position="63"/>
    </location>
</feature>
<dbReference type="InterPro" id="IPR027890">
    <property type="entry name" value="DUF4491"/>
</dbReference>
<name>A0A174EKN8_FLAPL</name>
<organism evidence="2 3">
    <name type="scientific">Flavonifractor plautii</name>
    <name type="common">Fusobacterium plautii</name>
    <dbReference type="NCBI Taxonomy" id="292800"/>
    <lineage>
        <taxon>Bacteria</taxon>
        <taxon>Bacillati</taxon>
        <taxon>Bacillota</taxon>
        <taxon>Clostridia</taxon>
        <taxon>Eubacteriales</taxon>
        <taxon>Oscillospiraceae</taxon>
        <taxon>Flavonifractor</taxon>
    </lineage>
</organism>
<accession>A0A174EKN8</accession>
<dbReference type="Proteomes" id="UP000095746">
    <property type="component" value="Unassembled WGS sequence"/>
</dbReference>
<reference evidence="2 3" key="1">
    <citation type="submission" date="2015-09" db="EMBL/GenBank/DDBJ databases">
        <authorList>
            <consortium name="Pathogen Informatics"/>
        </authorList>
    </citation>
    <scope>NUCLEOTIDE SEQUENCE [LARGE SCALE GENOMIC DNA]</scope>
    <source>
        <strain evidence="2 3">2789STDY5608854</strain>
    </source>
</reference>
<evidence type="ECO:0000313" key="3">
    <source>
        <dbReference type="Proteomes" id="UP000095746"/>
    </source>
</evidence>
<dbReference type="AlphaFoldDB" id="A0A174EKN8"/>
<keyword evidence="1" id="KW-1133">Transmembrane helix</keyword>